<dbReference type="PANTHER" id="PTHR42859">
    <property type="entry name" value="OXIDOREDUCTASE"/>
    <property type="match status" value="1"/>
</dbReference>
<dbReference type="RefSeq" id="WP_011139050.1">
    <property type="nucleotide sequence ID" value="NC_005090.1"/>
</dbReference>
<dbReference type="EMBL" id="BX571660">
    <property type="protein sequence ID" value="CAE10262.1"/>
    <property type="molecule type" value="Genomic_DNA"/>
</dbReference>
<dbReference type="InterPro" id="IPR004494">
    <property type="entry name" value="MauM_NapG"/>
</dbReference>
<dbReference type="SUPFAM" id="SSF54862">
    <property type="entry name" value="4Fe-4S ferredoxins"/>
    <property type="match status" value="1"/>
</dbReference>
<feature type="domain" description="4Fe-4S ferredoxin-type" evidence="8">
    <location>
        <begin position="185"/>
        <end position="216"/>
    </location>
</feature>
<dbReference type="NCBIfam" id="NF007012">
    <property type="entry name" value="PRK09476.1"/>
    <property type="match status" value="1"/>
</dbReference>
<name>Q79HQ1_WOLSU</name>
<dbReference type="InterPro" id="IPR017900">
    <property type="entry name" value="4Fe4S_Fe_S_CS"/>
</dbReference>
<dbReference type="Pfam" id="PF12838">
    <property type="entry name" value="Fer4_7"/>
    <property type="match status" value="2"/>
</dbReference>
<dbReference type="NCBIfam" id="TIGR00397">
    <property type="entry name" value="mauM_napG"/>
    <property type="match status" value="1"/>
</dbReference>
<evidence type="ECO:0000256" key="7">
    <source>
        <dbReference type="ARBA" id="ARBA00023014"/>
    </source>
</evidence>
<feature type="domain" description="4Fe-4S ferredoxin-type" evidence="8">
    <location>
        <begin position="87"/>
        <end position="120"/>
    </location>
</feature>
<evidence type="ECO:0000313" key="9">
    <source>
        <dbReference type="EMBL" id="CAE10262.1"/>
    </source>
</evidence>
<protein>
    <submittedName>
        <fullName evidence="9">PUTATIVE FERREDOXIN</fullName>
    </submittedName>
</protein>
<dbReference type="InterPro" id="IPR050294">
    <property type="entry name" value="RnfB_subfamily"/>
</dbReference>
<keyword evidence="2" id="KW-0004">4Fe-4S</keyword>
<dbReference type="STRING" id="273121.WS1177"/>
<dbReference type="GO" id="GO:0046872">
    <property type="term" value="F:metal ion binding"/>
    <property type="evidence" value="ECO:0007669"/>
    <property type="project" value="UniProtKB-KW"/>
</dbReference>
<dbReference type="HOGENOM" id="CLU_077329_0_0_7"/>
<evidence type="ECO:0000256" key="6">
    <source>
        <dbReference type="ARBA" id="ARBA00023004"/>
    </source>
</evidence>
<keyword evidence="10" id="KW-1185">Reference proteome</keyword>
<dbReference type="GO" id="GO:0051539">
    <property type="term" value="F:4 iron, 4 sulfur cluster binding"/>
    <property type="evidence" value="ECO:0007669"/>
    <property type="project" value="UniProtKB-KW"/>
</dbReference>
<dbReference type="Proteomes" id="UP000000422">
    <property type="component" value="Chromosome"/>
</dbReference>
<feature type="domain" description="4Fe-4S ferredoxin-type" evidence="8">
    <location>
        <begin position="50"/>
        <end position="80"/>
    </location>
</feature>
<dbReference type="KEGG" id="wsu:WS1177"/>
<gene>
    <name evidence="9" type="primary">NAPG</name>
    <name evidence="9" type="ordered locus">WS1177</name>
</gene>
<keyword evidence="5" id="KW-0249">Electron transport</keyword>
<evidence type="ECO:0000256" key="2">
    <source>
        <dbReference type="ARBA" id="ARBA00022485"/>
    </source>
</evidence>
<dbReference type="CDD" id="cd16373">
    <property type="entry name" value="DMSOR_beta_like"/>
    <property type="match status" value="1"/>
</dbReference>
<dbReference type="Gene3D" id="3.30.70.20">
    <property type="match status" value="2"/>
</dbReference>
<keyword evidence="6" id="KW-0408">Iron</keyword>
<evidence type="ECO:0000259" key="8">
    <source>
        <dbReference type="PROSITE" id="PS51379"/>
    </source>
</evidence>
<keyword evidence="4" id="KW-0677">Repeat</keyword>
<feature type="domain" description="4Fe-4S ferredoxin-type" evidence="8">
    <location>
        <begin position="138"/>
        <end position="174"/>
    </location>
</feature>
<reference evidence="9 10" key="1">
    <citation type="journal article" date="2003" name="Proc. Natl. Acad. Sci. U.S.A.">
        <title>Complete genome sequence and analysis of Wolinella succinogenes.</title>
        <authorList>
            <person name="Baar C."/>
            <person name="Eppinger M."/>
            <person name="Raddatz G."/>
            <person name="Simon JM."/>
            <person name="Lanz C."/>
            <person name="Klimmek O."/>
            <person name="Nandakumar R."/>
            <person name="Gross R."/>
            <person name="Rosinus A."/>
            <person name="Keller H."/>
            <person name="Jagtap P."/>
            <person name="Linke B."/>
            <person name="Meyer F."/>
            <person name="Lederer H."/>
            <person name="Schuster S.C."/>
        </authorList>
    </citation>
    <scope>NUCLEOTIDE SEQUENCE [LARGE SCALE GENOMIC DNA]</scope>
    <source>
        <strain evidence="10">ATCC 29543 / DSM 1740 / CCUG 13145 / JCM 31913 / LMG 7466 / NCTC 11488 / FDC 602W</strain>
    </source>
</reference>
<proteinExistence type="predicted"/>
<keyword evidence="1" id="KW-0813">Transport</keyword>
<sequence length="266" mass="28911">MMKELQSDERRRVILGSLQGIGVALASSLAWSAFVSENAKASLLLRPPGAKPEKEFLRSCIRCGLCVNACPFETLKLASAGSGLPLGTPYFVPRSTPCYMCEDIPCVPACPSGALESDLVSTLIEGKKRLEIKKAQMGVAVVDQNHCIAFWGIQCDACYRACPLLDEAITLEYKRNDRTGKHSFLLPVVNSDACTGCGLCERACVTEKAAIFVLPREVALGRVGSNYIKGWDEKDEGRLEGVGGIEKTQTKRSEKEVKDYLNSGEL</sequence>
<keyword evidence="3" id="KW-0479">Metal-binding</keyword>
<evidence type="ECO:0000256" key="3">
    <source>
        <dbReference type="ARBA" id="ARBA00022723"/>
    </source>
</evidence>
<dbReference type="PANTHER" id="PTHR42859:SF10">
    <property type="entry name" value="DIMETHYLSULFOXIDE REDUCTASE CHAIN B"/>
    <property type="match status" value="1"/>
</dbReference>
<accession>Q79HQ1</accession>
<evidence type="ECO:0000256" key="4">
    <source>
        <dbReference type="ARBA" id="ARBA00022737"/>
    </source>
</evidence>
<dbReference type="PROSITE" id="PS51379">
    <property type="entry name" value="4FE4S_FER_2"/>
    <property type="match status" value="4"/>
</dbReference>
<dbReference type="PROSITE" id="PS00198">
    <property type="entry name" value="4FE4S_FER_1"/>
    <property type="match status" value="1"/>
</dbReference>
<dbReference type="AlphaFoldDB" id="Q79HQ1"/>
<evidence type="ECO:0000256" key="5">
    <source>
        <dbReference type="ARBA" id="ARBA00022982"/>
    </source>
</evidence>
<dbReference type="InterPro" id="IPR017896">
    <property type="entry name" value="4Fe4S_Fe-S-bd"/>
</dbReference>
<keyword evidence="7" id="KW-0411">Iron-sulfur</keyword>
<dbReference type="eggNOG" id="COG0437">
    <property type="taxonomic scope" value="Bacteria"/>
</dbReference>
<evidence type="ECO:0000256" key="1">
    <source>
        <dbReference type="ARBA" id="ARBA00022448"/>
    </source>
</evidence>
<organism evidence="10">
    <name type="scientific">Wolinella succinogenes (strain ATCC 29543 / DSM 1740 / CCUG 13145 / JCM 31913 / LMG 7466 / NCTC 11488 / FDC 602W)</name>
    <name type="common">Vibrio succinogenes</name>
    <dbReference type="NCBI Taxonomy" id="273121"/>
    <lineage>
        <taxon>Bacteria</taxon>
        <taxon>Pseudomonadati</taxon>
        <taxon>Campylobacterota</taxon>
        <taxon>Epsilonproteobacteria</taxon>
        <taxon>Campylobacterales</taxon>
        <taxon>Helicobacteraceae</taxon>
        <taxon>Wolinella</taxon>
    </lineage>
</organism>
<evidence type="ECO:0000313" key="10">
    <source>
        <dbReference type="Proteomes" id="UP000000422"/>
    </source>
</evidence>